<evidence type="ECO:0000313" key="3">
    <source>
        <dbReference type="Proteomes" id="UP000239833"/>
    </source>
</evidence>
<name>A0A2L1U7J9_9BACL</name>
<proteinExistence type="predicted"/>
<protein>
    <submittedName>
        <fullName evidence="2">Competence protein</fullName>
    </submittedName>
</protein>
<feature type="domain" description="Competence protein CoiA-like N-terminal" evidence="1">
    <location>
        <begin position="48"/>
        <end position="90"/>
    </location>
</feature>
<dbReference type="InterPro" id="IPR057253">
    <property type="entry name" value="CoiA-like_N"/>
</dbReference>
<evidence type="ECO:0000313" key="2">
    <source>
        <dbReference type="EMBL" id="AVF28906.1"/>
    </source>
</evidence>
<evidence type="ECO:0000259" key="1">
    <source>
        <dbReference type="Pfam" id="PF25164"/>
    </source>
</evidence>
<dbReference type="EMBL" id="CP019656">
    <property type="protein sequence ID" value="AVF28906.1"/>
    <property type="molecule type" value="Genomic_DNA"/>
</dbReference>
<keyword evidence="2" id="KW-0614">Plasmid</keyword>
<dbReference type="Proteomes" id="UP000239833">
    <property type="component" value="Plasmid unnamed1"/>
</dbReference>
<reference evidence="3" key="1">
    <citation type="submission" date="2017-02" db="EMBL/GenBank/DDBJ databases">
        <title>Delineation of Paenibacillus larvae strains originating from foulbrood outbreaks.</title>
        <authorList>
            <person name="Beims H."/>
            <person name="Bunk B."/>
            <person name="Sproeer C."/>
            <person name="Mohr K.I."/>
            <person name="Pradella S."/>
            <person name="Guenther G."/>
            <person name="Rohde M."/>
            <person name="von der Ohe W."/>
            <person name="Steinert M."/>
        </authorList>
    </citation>
    <scope>NUCLEOTIDE SEQUENCE [LARGE SCALE GENOMIC DNA]</scope>
    <source>
        <strain evidence="3">Eric_III</strain>
        <plasmid evidence="3">Plasmid unnamed1</plasmid>
    </source>
</reference>
<dbReference type="AlphaFoldDB" id="A0A2L1U7J9"/>
<accession>A0A2L1U7J9</accession>
<sequence length="454" mass="53214">MVGCGKIGITIVHKEGSWYYLKFAIYENNKIFLDQEFSKYPNVEVAIEEVRKKSRKKAYTCPFCGEYLFLRAGTKYDPHFAHSRDKSCLMAQAYEQYEQQVERESPQHSVIRETVFDELKTQEKYKPGLTVEYGYKAKADEHWKYVPDIIINKGAKEIGISILTDVHHKGDKPLAQMIRKRNEYFKEKGMLNIWFIEYRELSVDLSNRTLFLWESETLLTTKTTWDHKWDVLVKQLSGSTKYKVSKVFNYNERVELQYDVRSLYYVRSKGDNISFYVYRLILDELRSPYRGFAVSTGYKMQLSKALIVHDQIRLANEDMENQQMELFKEDFTKGIDHIVQAETCHKESENPVLISSILDKPAAIISPIKQQGAEKDLPLIHWDDGTFHHMIGQLKRGFITEHDAAMLERYLRHNRELVVFKGVELPDIQKMANEALGKIPYPEIRKHLVEIALL</sequence>
<gene>
    <name evidence="2" type="ORF">ERICIII_04904</name>
</gene>
<dbReference type="Pfam" id="PF25164">
    <property type="entry name" value="CoiA_N"/>
    <property type="match status" value="1"/>
</dbReference>
<organism evidence="2 3">
    <name type="scientific">Paenibacillus larvae subsp. larvae</name>
    <dbReference type="NCBI Taxonomy" id="147375"/>
    <lineage>
        <taxon>Bacteria</taxon>
        <taxon>Bacillati</taxon>
        <taxon>Bacillota</taxon>
        <taxon>Bacilli</taxon>
        <taxon>Bacillales</taxon>
        <taxon>Paenibacillaceae</taxon>
        <taxon>Paenibacillus</taxon>
    </lineage>
</organism>
<geneLocation type="plasmid" evidence="2">
    <name>unnamed1</name>
</geneLocation>